<dbReference type="AlphaFoldDB" id="A0A6G1I8V1"/>
<keyword evidence="4" id="KW-1185">Reference proteome</keyword>
<dbReference type="EMBL" id="ML996688">
    <property type="protein sequence ID" value="KAF2404604.1"/>
    <property type="molecule type" value="Genomic_DNA"/>
</dbReference>
<feature type="chain" id="PRO_5026001297" description="Secreted protein" evidence="2">
    <location>
        <begin position="20"/>
        <end position="98"/>
    </location>
</feature>
<evidence type="ECO:0000313" key="3">
    <source>
        <dbReference type="EMBL" id="KAF2404604.1"/>
    </source>
</evidence>
<reference evidence="3" key="1">
    <citation type="journal article" date="2020" name="Stud. Mycol.">
        <title>101 Dothideomycetes genomes: a test case for predicting lifestyles and emergence of pathogens.</title>
        <authorList>
            <person name="Haridas S."/>
            <person name="Albert R."/>
            <person name="Binder M."/>
            <person name="Bloem J."/>
            <person name="Labutti K."/>
            <person name="Salamov A."/>
            <person name="Andreopoulos B."/>
            <person name="Baker S."/>
            <person name="Barry K."/>
            <person name="Bills G."/>
            <person name="Bluhm B."/>
            <person name="Cannon C."/>
            <person name="Castanera R."/>
            <person name="Culley D."/>
            <person name="Daum C."/>
            <person name="Ezra D."/>
            <person name="Gonzalez J."/>
            <person name="Henrissat B."/>
            <person name="Kuo A."/>
            <person name="Liang C."/>
            <person name="Lipzen A."/>
            <person name="Lutzoni F."/>
            <person name="Magnuson J."/>
            <person name="Mondo S."/>
            <person name="Nolan M."/>
            <person name="Ohm R."/>
            <person name="Pangilinan J."/>
            <person name="Park H.-J."/>
            <person name="Ramirez L."/>
            <person name="Alfaro M."/>
            <person name="Sun H."/>
            <person name="Tritt A."/>
            <person name="Yoshinaga Y."/>
            <person name="Zwiers L.-H."/>
            <person name="Turgeon B."/>
            <person name="Goodwin S."/>
            <person name="Spatafora J."/>
            <person name="Crous P."/>
            <person name="Grigoriev I."/>
        </authorList>
    </citation>
    <scope>NUCLEOTIDE SEQUENCE</scope>
    <source>
        <strain evidence="3">CBS 262.69</strain>
    </source>
</reference>
<organism evidence="3 4">
    <name type="scientific">Trichodelitschia bisporula</name>
    <dbReference type="NCBI Taxonomy" id="703511"/>
    <lineage>
        <taxon>Eukaryota</taxon>
        <taxon>Fungi</taxon>
        <taxon>Dikarya</taxon>
        <taxon>Ascomycota</taxon>
        <taxon>Pezizomycotina</taxon>
        <taxon>Dothideomycetes</taxon>
        <taxon>Dothideomycetes incertae sedis</taxon>
        <taxon>Phaeotrichales</taxon>
        <taxon>Phaeotrichaceae</taxon>
        <taxon>Trichodelitschia</taxon>
    </lineage>
</organism>
<dbReference type="Proteomes" id="UP000799640">
    <property type="component" value="Unassembled WGS sequence"/>
</dbReference>
<accession>A0A6G1I8V1</accession>
<evidence type="ECO:0000256" key="2">
    <source>
        <dbReference type="SAM" id="SignalP"/>
    </source>
</evidence>
<keyword evidence="2" id="KW-0732">Signal</keyword>
<name>A0A6G1I8V1_9PEZI</name>
<feature type="region of interest" description="Disordered" evidence="1">
    <location>
        <begin position="63"/>
        <end position="98"/>
    </location>
</feature>
<feature type="signal peptide" evidence="2">
    <location>
        <begin position="1"/>
        <end position="19"/>
    </location>
</feature>
<evidence type="ECO:0000256" key="1">
    <source>
        <dbReference type="SAM" id="MobiDB-lite"/>
    </source>
</evidence>
<gene>
    <name evidence="3" type="ORF">EJ06DRAFT_212523</name>
</gene>
<sequence>MPGSLIFFLDFVPFLPAHGRVVSAGGPPLITVPRDNLNTGSWIWFALQSCTFTHGLEGLEGLGRDASTRTDGSQNASYSSSSSREQVGVGLDRMVQNY</sequence>
<evidence type="ECO:0000313" key="4">
    <source>
        <dbReference type="Proteomes" id="UP000799640"/>
    </source>
</evidence>
<evidence type="ECO:0008006" key="5">
    <source>
        <dbReference type="Google" id="ProtNLM"/>
    </source>
</evidence>
<protein>
    <recommendedName>
        <fullName evidence="5">Secreted protein</fullName>
    </recommendedName>
</protein>
<proteinExistence type="predicted"/>